<organism evidence="3 4">
    <name type="scientific">Haliangium ochraceum (strain DSM 14365 / JCM 11303 / SMP-2)</name>
    <dbReference type="NCBI Taxonomy" id="502025"/>
    <lineage>
        <taxon>Bacteria</taxon>
        <taxon>Pseudomonadati</taxon>
        <taxon>Myxococcota</taxon>
        <taxon>Polyangia</taxon>
        <taxon>Haliangiales</taxon>
        <taxon>Kofleriaceae</taxon>
        <taxon>Haliangium</taxon>
    </lineage>
</organism>
<proteinExistence type="predicted"/>
<dbReference type="Pfam" id="PF13175">
    <property type="entry name" value="AAA_15"/>
    <property type="match status" value="1"/>
</dbReference>
<keyword evidence="3" id="KW-0067">ATP-binding</keyword>
<keyword evidence="3" id="KW-0547">Nucleotide-binding</keyword>
<dbReference type="GO" id="GO:0005524">
    <property type="term" value="F:ATP binding"/>
    <property type="evidence" value="ECO:0007669"/>
    <property type="project" value="UniProtKB-KW"/>
</dbReference>
<dbReference type="InterPro" id="IPR041685">
    <property type="entry name" value="AAA_GajA/Old/RecF-like"/>
</dbReference>
<dbReference type="RefSeq" id="WP_012830529.1">
    <property type="nucleotide sequence ID" value="NC_013440.1"/>
</dbReference>
<dbReference type="InterPro" id="IPR027417">
    <property type="entry name" value="P-loop_NTPase"/>
</dbReference>
<dbReference type="Proteomes" id="UP000001880">
    <property type="component" value="Chromosome"/>
</dbReference>
<dbReference type="PANTHER" id="PTHR43581:SF2">
    <property type="entry name" value="EXCINUCLEASE ATPASE SUBUNIT"/>
    <property type="match status" value="1"/>
</dbReference>
<evidence type="ECO:0000313" key="3">
    <source>
        <dbReference type="EMBL" id="ACY17937.1"/>
    </source>
</evidence>
<dbReference type="eggNOG" id="COG4637">
    <property type="taxonomic scope" value="Bacteria"/>
</dbReference>
<dbReference type="HOGENOM" id="CLU_045089_0_0_7"/>
<dbReference type="Pfam" id="PF13304">
    <property type="entry name" value="AAA_21"/>
    <property type="match status" value="1"/>
</dbReference>
<sequence length="356" mass="40241">MKIRSIQIDRFTAFEHIEAEFSPGLNVFIGANATGKSHLLKLLYAPLKTLEQSPHRRGSRDREELALKVREKLEGVFRPEDERSGRLVRRTVGRDHARAAIVCDDGKLDFELSTLGSLTLKPHRLPTPETCLFLPSREFLSAYEGFIAAYQSRELSIDETYYDLCVALSASPLRGARGREATELLKPLTKALPFKVVLQNGRFYITAPKQGKIEAHLVAEGYRKIASIIHLVNNGALAQNGIIFWDEPEANLNPQLIVHVARLLMQLAGAEVQVFVATHDYLLASELSLAAEYLKPEARAAQVRFFCLNRPARDKSAEIEFGNTLADLRHNPIFEEFAAHHERERELFYHSEESDR</sequence>
<dbReference type="SUPFAM" id="SSF52540">
    <property type="entry name" value="P-loop containing nucleoside triphosphate hydrolases"/>
    <property type="match status" value="1"/>
</dbReference>
<name>D0LYS1_HALO1</name>
<feature type="domain" description="Endonuclease GajA/Old nuclease/RecF-like AAA" evidence="1">
    <location>
        <begin position="1"/>
        <end position="50"/>
    </location>
</feature>
<dbReference type="PANTHER" id="PTHR43581">
    <property type="entry name" value="ATP/GTP PHOSPHATASE"/>
    <property type="match status" value="1"/>
</dbReference>
<reference evidence="3 4" key="1">
    <citation type="journal article" date="2010" name="Stand. Genomic Sci.">
        <title>Complete genome sequence of Haliangium ochraceum type strain (SMP-2).</title>
        <authorList>
            <consortium name="US DOE Joint Genome Institute (JGI-PGF)"/>
            <person name="Ivanova N."/>
            <person name="Daum C."/>
            <person name="Lang E."/>
            <person name="Abt B."/>
            <person name="Kopitz M."/>
            <person name="Saunders E."/>
            <person name="Lapidus A."/>
            <person name="Lucas S."/>
            <person name="Glavina Del Rio T."/>
            <person name="Nolan M."/>
            <person name="Tice H."/>
            <person name="Copeland A."/>
            <person name="Cheng J.F."/>
            <person name="Chen F."/>
            <person name="Bruce D."/>
            <person name="Goodwin L."/>
            <person name="Pitluck S."/>
            <person name="Mavromatis K."/>
            <person name="Pati A."/>
            <person name="Mikhailova N."/>
            <person name="Chen A."/>
            <person name="Palaniappan K."/>
            <person name="Land M."/>
            <person name="Hauser L."/>
            <person name="Chang Y.J."/>
            <person name="Jeffries C.D."/>
            <person name="Detter J.C."/>
            <person name="Brettin T."/>
            <person name="Rohde M."/>
            <person name="Goker M."/>
            <person name="Bristow J."/>
            <person name="Markowitz V."/>
            <person name="Eisen J.A."/>
            <person name="Hugenholtz P."/>
            <person name="Kyrpides N.C."/>
            <person name="Klenk H.P."/>
        </authorList>
    </citation>
    <scope>NUCLEOTIDE SEQUENCE [LARGE SCALE GENOMIC DNA]</scope>
    <source>
        <strain evidence="4">DSM 14365 / CIP 107738 / JCM 11303 / AJ 13395 / SMP-2</strain>
    </source>
</reference>
<gene>
    <name evidence="3" type="ordered locus">Hoch_5454</name>
</gene>
<evidence type="ECO:0000259" key="2">
    <source>
        <dbReference type="Pfam" id="PF13304"/>
    </source>
</evidence>
<dbReference type="Gene3D" id="3.40.50.300">
    <property type="entry name" value="P-loop containing nucleotide triphosphate hydrolases"/>
    <property type="match status" value="2"/>
</dbReference>
<protein>
    <submittedName>
        <fullName evidence="3">ATP-binding protein</fullName>
    </submittedName>
</protein>
<dbReference type="InterPro" id="IPR003959">
    <property type="entry name" value="ATPase_AAA_core"/>
</dbReference>
<dbReference type="AlphaFoldDB" id="D0LYS1"/>
<dbReference type="STRING" id="502025.Hoch_5454"/>
<evidence type="ECO:0000259" key="1">
    <source>
        <dbReference type="Pfam" id="PF13175"/>
    </source>
</evidence>
<dbReference type="OrthoDB" id="9815944at2"/>
<dbReference type="KEGG" id="hoh:Hoch_5454"/>
<evidence type="ECO:0000313" key="4">
    <source>
        <dbReference type="Proteomes" id="UP000001880"/>
    </source>
</evidence>
<keyword evidence="4" id="KW-1185">Reference proteome</keyword>
<dbReference type="EMBL" id="CP001804">
    <property type="protein sequence ID" value="ACY17937.1"/>
    <property type="molecule type" value="Genomic_DNA"/>
</dbReference>
<feature type="domain" description="ATPase AAA-type core" evidence="2">
    <location>
        <begin position="201"/>
        <end position="283"/>
    </location>
</feature>
<dbReference type="InterPro" id="IPR051396">
    <property type="entry name" value="Bact_Antivir_Def_Nuclease"/>
</dbReference>
<accession>D0LYS1</accession>
<dbReference type="GO" id="GO:0016887">
    <property type="term" value="F:ATP hydrolysis activity"/>
    <property type="evidence" value="ECO:0007669"/>
    <property type="project" value="InterPro"/>
</dbReference>